<sequence length="353" mass="40511">MKIPISLAYERSIHPSDVCFFTIWPDGNKTPLSFMSRTALCQMEAASLAYDPKGNPKKTATPEALAQGNPHHMDFCSVPFGAEHIECVFSVSFSSELRKPYKCSEPEVKNTLIELVKLYESKIGWDELAGRFLINICQGKWLWKNTKKAYQLNIEIKPWPWKNNPVIFEDIRTNYSTYNDCLSDPKWQELKHLIINAFSSKNGLTIFEIKAQLTLPTNAALYPSQAFIEKDKKEKKHQSSRIFQHTSINGQKSPIIGCYKAGAGIFMIDDWYPNAEEPIRIGRFGVHQQDVTCYRHPSTHQDLFSLLEQSEKYIALLKNKEKIPQKIPQKIINELHFLIANLIKGGLYQRKGE</sequence>
<dbReference type="InterPro" id="IPR013399">
    <property type="entry name" value="CRISPR-assoc_prot_Csy3"/>
</dbReference>
<evidence type="ECO:0000313" key="1">
    <source>
        <dbReference type="EMBL" id="SMY35017.1"/>
    </source>
</evidence>
<keyword evidence="2" id="KW-1185">Reference proteome</keyword>
<dbReference type="RefSeq" id="WP_087853380.1">
    <property type="nucleotide sequence ID" value="NZ_FYAJ01000002.1"/>
</dbReference>
<accession>A0A1Y6MEK2</accession>
<reference evidence="2" key="1">
    <citation type="submission" date="2017-06" db="EMBL/GenBank/DDBJ databases">
        <authorList>
            <person name="Rodrigo-Torres L."/>
            <person name="Arahal R.D."/>
            <person name="Lucena T."/>
        </authorList>
    </citation>
    <scope>NUCLEOTIDE SEQUENCE [LARGE SCALE GENOMIC DNA]</scope>
    <source>
        <strain evidence="2">CECT 9192</strain>
    </source>
</reference>
<dbReference type="AlphaFoldDB" id="A0A1Y6MEK2"/>
<gene>
    <name evidence="1" type="primary">csy3_2</name>
    <name evidence="1" type="ORF">PAND9192_01685</name>
</gene>
<protein>
    <submittedName>
        <fullName evidence="1">CRISPR-associated protein Csy3</fullName>
    </submittedName>
</protein>
<name>A0A1Y6MEK2_9GAMM</name>
<dbReference type="NCBIfam" id="TIGR02566">
    <property type="entry name" value="cas_Csy3"/>
    <property type="match status" value="1"/>
</dbReference>
<dbReference type="Proteomes" id="UP000195719">
    <property type="component" value="Unassembled WGS sequence"/>
</dbReference>
<proteinExistence type="predicted"/>
<evidence type="ECO:0000313" key="2">
    <source>
        <dbReference type="Proteomes" id="UP000195719"/>
    </source>
</evidence>
<dbReference type="Pfam" id="PF09615">
    <property type="entry name" value="Cas_Csy3"/>
    <property type="match status" value="1"/>
</dbReference>
<organism evidence="1 2">
    <name type="scientific">Photobacterium andalusiense</name>
    <dbReference type="NCBI Taxonomy" id="2204296"/>
    <lineage>
        <taxon>Bacteria</taxon>
        <taxon>Pseudomonadati</taxon>
        <taxon>Pseudomonadota</taxon>
        <taxon>Gammaproteobacteria</taxon>
        <taxon>Vibrionales</taxon>
        <taxon>Vibrionaceae</taxon>
        <taxon>Photobacterium</taxon>
    </lineage>
</organism>
<dbReference type="EMBL" id="FYAJ01000002">
    <property type="protein sequence ID" value="SMY35017.1"/>
    <property type="molecule type" value="Genomic_DNA"/>
</dbReference>